<evidence type="ECO:0000256" key="3">
    <source>
        <dbReference type="ARBA" id="ARBA00022490"/>
    </source>
</evidence>
<evidence type="ECO:0000256" key="7">
    <source>
        <dbReference type="ARBA" id="ARBA00022917"/>
    </source>
</evidence>
<feature type="compositionally biased region" description="Polar residues" evidence="8">
    <location>
        <begin position="102"/>
        <end position="129"/>
    </location>
</feature>
<evidence type="ECO:0000313" key="10">
    <source>
        <dbReference type="EMBL" id="RUP47766.1"/>
    </source>
</evidence>
<dbReference type="InterPro" id="IPR003890">
    <property type="entry name" value="MIF4G-like_typ-3"/>
</dbReference>
<keyword evidence="3" id="KW-0963">Cytoplasm</keyword>
<dbReference type="Gene3D" id="3.90.79.10">
    <property type="entry name" value="Nucleoside Triphosphate Pyrophosphohydrolase"/>
    <property type="match status" value="1"/>
</dbReference>
<name>A0A433DA93_9FUNG</name>
<feature type="compositionally biased region" description="Polar residues" evidence="8">
    <location>
        <begin position="1350"/>
        <end position="1361"/>
    </location>
</feature>
<dbReference type="InterPro" id="IPR015797">
    <property type="entry name" value="NUDIX_hydrolase-like_dom_sf"/>
</dbReference>
<dbReference type="Pfam" id="PF02854">
    <property type="entry name" value="MIF4G"/>
    <property type="match status" value="1"/>
</dbReference>
<evidence type="ECO:0000256" key="5">
    <source>
        <dbReference type="ARBA" id="ARBA00022553"/>
    </source>
</evidence>
<dbReference type="GO" id="GO:0016281">
    <property type="term" value="C:eukaryotic translation initiation factor 4F complex"/>
    <property type="evidence" value="ECO:0007669"/>
    <property type="project" value="TreeGrafter"/>
</dbReference>
<accession>A0A433DA93</accession>
<sequence>MNKTPNPTAINNNTPTPHNASKQNYAQIAGRNSQQVPQSPVPPVAKQAPSQQPAPQPVVVSAAPQAVVAPQNQQPNAPFVVNGIKNSANQPTPSFAAAASKITPQQPTNGTAATAAKRSSSPQTVTSGVPKQGAAKNPSVQLPRPAGIPGASLWWIVPQGVSCYQPGMSLHPCCPASIQFGSFNQPTSSVPLSTSPVQPGAVSGGPPPPSPTTSGVNFGTLPASNAAEEVVQPTPTTSSQAATTPARPPPVGARIPDIPRTHSAPPHLQSPDDMNPKFVSSQAPLTHQRKDSTHSNHSGASLADAQNIPPSQHPPHPPHFQHNTHPQGGQHHLPTQQHYLPPHHRQQQQQHHQKHGPPMGMAPGQNAAGLQPPGQYGMPKKSIPPHSPHLASASAPGMPSPQVMPMVTQPPQVSSWNPPHYNHHQYHNQHQMYDPNFYQQQHMYMYQQRVPIGVQPAVPRLTPNATPFVPHQKGSKAIRIINPETRAEVKADANPPPGSGSPAKKEPATPIVIKMERPEDKQEKERKEKEAAASAPKVPPPGSPASKAIKIVDPATREKEEKEKKERDEKEKKAKEEKEAVERKAKEEVERKEREEKVRKEREEKERIEREEKEKKEREEKLRIEREEKLRIEREEKERKEREEKERIEREEKERKEQEERERIEKEKKEREERERKEREELERKEKEEKERLEKERLEKERLEKERLEAERLEKMEKERLEREERERKAAEEEAARKAAEAVAAAKLSEEKKLEEEAAAAKSKEAESVSHSSEKVSKAPGMLDLSKITSGVPRPLATPIRTPRTPGTPRRTLEDLGSVQYPPNVKTPNPANPEPGKFRYDRVFLMQFMDVCTEKPDSLLISDIGIEEGSSGDRRPSIGPRQKSNAGNHRSGPSKTPSGSQMSAPTRPSTSEDRFHQSNMRPQMGNFQGGRSLGPRTNSGNQQLPQGMNGGQIGGPGNQREGSQSGRPRRQDSGRGGVKGGRPQYQQVGGPTIPMDQVAPLEFSEHRWTPKLVNVVPSAESDLISIEVVTRKVKGLLNKLTLEKFETISDQIIEFANQSVKEMDGTTLKVVIQLTFEKATDEPNFAVMYAQLAKKMLDKVSSDIKDDNVKDSTGKVITGGNLFRKYLLNRCQEDFERGWKSDLPKVDKNEDGTVAAGVDPLLTEEYYIAAKAKRRGLGLIKFIGELFKLQMLTERIMHECIKKLLSNVADPEEEETESLCKLMTTVGKDLDHKKAKGWMDVYFDRMGDLLKNPKLPSRIKFMIQDVIDLRSSRWVPRRDNNAPKTIQEIRDDALKAKEDEKENIKRTTSSGGPGRPNMQQQQLARGNSHRGGGKDPRGGVNVPPVGSQDGGWNTVPSTSSRKTGDLTQFGKIDRTKNSRVSLGPASAVFPSLQAVKPFTKSAEVKKDEKAVPMSPTASSIGTTNMFSALDGVPERRRSIEEEKEKANTANERPRIKLLPRTLSTTPGSESPSTFVASPATETPVQKMNENEAKMKIDNMLKEFWSVADVKELVLCVKDLPSEYHSQTIAEILNAAIDKKENEVKMVAKAFQILADEKTVSKDNFGTAFGGFIEFIDDVSIDVPAAFKHTGILLIGARMELAELREFEKPLLSTGGLVPPAAKLTAEYLKALKADAVGGGARRRWCTITKRLRLISKHYSQRTNELTRHSTRSWNAKYVTTCLEVWVNIHWLFTTSQNNLSTGFDSTESVLVYGDVTRRQSHPGNFATSKNLHFFFRHLYLRSLSNNPKHRTHSTMSHTITIANQTISLTSTNPDIQLDKVLDFQPFKDWIATFDREQRDHKTKVTIKGVEVQSVDMFGPKIGFVKFKTDVEFVDNGKKVPGVVFMRGGAVSVLLLLRSHDDEDKTERVILTTQPRLAVPSLSFPELPAGMLDGSGNFAGTAAKEIEEETGSLLPHAMLPNAYIIT</sequence>
<comment type="similarity">
    <text evidence="2">Belongs to the eukaryotic initiation factor 4G family.</text>
</comment>
<evidence type="ECO:0000313" key="11">
    <source>
        <dbReference type="Proteomes" id="UP000268093"/>
    </source>
</evidence>
<comment type="caution">
    <text evidence="10">The sequence shown here is derived from an EMBL/GenBank/DDBJ whole genome shotgun (WGS) entry which is preliminary data.</text>
</comment>
<feature type="compositionally biased region" description="Basic and acidic residues" evidence="8">
    <location>
        <begin position="1276"/>
        <end position="1305"/>
    </location>
</feature>
<dbReference type="SUPFAM" id="SSF101489">
    <property type="entry name" value="Eukaryotic initiation factor 4f subunit eIF4g, eIF4e-binding domain"/>
    <property type="match status" value="1"/>
</dbReference>
<dbReference type="PANTHER" id="PTHR23253:SF9">
    <property type="entry name" value="EUKARYOTIC TRANSLATION INITIATION FACTOR 4 GAMMA 2"/>
    <property type="match status" value="1"/>
</dbReference>
<dbReference type="GO" id="GO:0003743">
    <property type="term" value="F:translation initiation factor activity"/>
    <property type="evidence" value="ECO:0007669"/>
    <property type="project" value="UniProtKB-KW"/>
</dbReference>
<feature type="compositionally biased region" description="Basic residues" evidence="8">
    <location>
        <begin position="341"/>
        <end position="355"/>
    </location>
</feature>
<keyword evidence="4" id="KW-0396">Initiation factor</keyword>
<dbReference type="Pfam" id="PF12152">
    <property type="entry name" value="eIF_4G1"/>
    <property type="match status" value="1"/>
</dbReference>
<dbReference type="GO" id="GO:0003729">
    <property type="term" value="F:mRNA binding"/>
    <property type="evidence" value="ECO:0007669"/>
    <property type="project" value="TreeGrafter"/>
</dbReference>
<evidence type="ECO:0000256" key="2">
    <source>
        <dbReference type="ARBA" id="ARBA00005775"/>
    </source>
</evidence>
<feature type="compositionally biased region" description="Low complexity" evidence="8">
    <location>
        <begin position="186"/>
        <end position="201"/>
    </location>
</feature>
<feature type="region of interest" description="Disordered" evidence="8">
    <location>
        <begin position="186"/>
        <end position="404"/>
    </location>
</feature>
<reference evidence="10 11" key="1">
    <citation type="journal article" date="2018" name="New Phytol.">
        <title>Phylogenomics of Endogonaceae and evolution of mycorrhizas within Mucoromycota.</title>
        <authorList>
            <person name="Chang Y."/>
            <person name="Desiro A."/>
            <person name="Na H."/>
            <person name="Sandor L."/>
            <person name="Lipzen A."/>
            <person name="Clum A."/>
            <person name="Barry K."/>
            <person name="Grigoriev I.V."/>
            <person name="Martin F.M."/>
            <person name="Stajich J.E."/>
            <person name="Smith M.E."/>
            <person name="Bonito G."/>
            <person name="Spatafora J.W."/>
        </authorList>
    </citation>
    <scope>NUCLEOTIDE SEQUENCE [LARGE SCALE GENOMIC DNA]</scope>
    <source>
        <strain evidence="10 11">GMNB39</strain>
    </source>
</reference>
<keyword evidence="7" id="KW-0648">Protein biosynthesis</keyword>
<dbReference type="OrthoDB" id="514777at2759"/>
<organism evidence="10 11">
    <name type="scientific">Jimgerdemannia flammicorona</name>
    <dbReference type="NCBI Taxonomy" id="994334"/>
    <lineage>
        <taxon>Eukaryota</taxon>
        <taxon>Fungi</taxon>
        <taxon>Fungi incertae sedis</taxon>
        <taxon>Mucoromycota</taxon>
        <taxon>Mucoromycotina</taxon>
        <taxon>Endogonomycetes</taxon>
        <taxon>Endogonales</taxon>
        <taxon>Endogonaceae</taxon>
        <taxon>Jimgerdemannia</taxon>
    </lineage>
</organism>
<feature type="compositionally biased region" description="Low complexity" evidence="8">
    <location>
        <begin position="1"/>
        <end position="19"/>
    </location>
</feature>
<evidence type="ECO:0000256" key="6">
    <source>
        <dbReference type="ARBA" id="ARBA00022884"/>
    </source>
</evidence>
<dbReference type="PANTHER" id="PTHR23253">
    <property type="entry name" value="EUKARYOTIC TRANSLATION INITIATION FACTOR 4 GAMMA"/>
    <property type="match status" value="1"/>
</dbReference>
<dbReference type="InterPro" id="IPR022745">
    <property type="entry name" value="eIF4G1_eIF4E-bd"/>
</dbReference>
<feature type="compositionally biased region" description="Basic and acidic residues" evidence="8">
    <location>
        <begin position="514"/>
        <end position="531"/>
    </location>
</feature>
<feature type="region of interest" description="Disordered" evidence="8">
    <location>
        <begin position="1276"/>
        <end position="1377"/>
    </location>
</feature>
<feature type="region of interest" description="Disordered" evidence="8">
    <location>
        <begin position="635"/>
        <end position="837"/>
    </location>
</feature>
<feature type="region of interest" description="Disordered" evidence="8">
    <location>
        <begin position="1"/>
        <end position="60"/>
    </location>
</feature>
<evidence type="ECO:0000256" key="1">
    <source>
        <dbReference type="ARBA" id="ARBA00004496"/>
    </source>
</evidence>
<feature type="compositionally biased region" description="Gly residues" evidence="8">
    <location>
        <begin position="948"/>
        <end position="957"/>
    </location>
</feature>
<feature type="compositionally biased region" description="Basic and acidic residues" evidence="8">
    <location>
        <begin position="555"/>
        <end position="621"/>
    </location>
</feature>
<gene>
    <name evidence="10" type="ORF">BC936DRAFT_145356</name>
</gene>
<comment type="subcellular location">
    <subcellularLocation>
        <location evidence="1">Cytoplasm</location>
    </subcellularLocation>
</comment>
<feature type="compositionally biased region" description="Low complexity" evidence="8">
    <location>
        <begin position="32"/>
        <end position="60"/>
    </location>
</feature>
<feature type="compositionally biased region" description="Basic and acidic residues" evidence="8">
    <location>
        <begin position="762"/>
        <end position="777"/>
    </location>
</feature>
<dbReference type="GO" id="GO:0010494">
    <property type="term" value="C:cytoplasmic stress granule"/>
    <property type="evidence" value="ECO:0007669"/>
    <property type="project" value="UniProtKB-ARBA"/>
</dbReference>
<proteinExistence type="inferred from homology"/>
<dbReference type="EMBL" id="RBNI01004112">
    <property type="protein sequence ID" value="RUP47766.1"/>
    <property type="molecule type" value="Genomic_DNA"/>
</dbReference>
<dbReference type="Pfam" id="PF02847">
    <property type="entry name" value="MA3"/>
    <property type="match status" value="1"/>
</dbReference>
<dbReference type="InterPro" id="IPR036211">
    <property type="entry name" value="eIF4G_eIF4E-bd_sf"/>
</dbReference>
<evidence type="ECO:0000259" key="9">
    <source>
        <dbReference type="PROSITE" id="PS51366"/>
    </source>
</evidence>
<feature type="compositionally biased region" description="Low complexity" evidence="8">
    <location>
        <begin position="798"/>
        <end position="810"/>
    </location>
</feature>
<dbReference type="Proteomes" id="UP000268093">
    <property type="component" value="Unassembled WGS sequence"/>
</dbReference>
<feature type="compositionally biased region" description="Polar residues" evidence="8">
    <location>
        <begin position="882"/>
        <end position="909"/>
    </location>
</feature>
<feature type="compositionally biased region" description="Basic and acidic residues" evidence="8">
    <location>
        <begin position="635"/>
        <end position="740"/>
    </location>
</feature>
<dbReference type="SUPFAM" id="SSF55811">
    <property type="entry name" value="Nudix"/>
    <property type="match status" value="1"/>
</dbReference>
<feature type="compositionally biased region" description="Low complexity" evidence="8">
    <location>
        <begin position="232"/>
        <end position="245"/>
    </location>
</feature>
<protein>
    <recommendedName>
        <fullName evidence="9">MI domain-containing protein</fullName>
    </recommendedName>
</protein>
<keyword evidence="6" id="KW-0694">RNA-binding</keyword>
<dbReference type="SMART" id="SM00544">
    <property type="entry name" value="MA3"/>
    <property type="match status" value="1"/>
</dbReference>
<feature type="region of interest" description="Disordered" evidence="8">
    <location>
        <begin position="863"/>
        <end position="992"/>
    </location>
</feature>
<dbReference type="Gene3D" id="1.25.40.180">
    <property type="match status" value="2"/>
</dbReference>
<evidence type="ECO:0000256" key="8">
    <source>
        <dbReference type="SAM" id="MobiDB-lite"/>
    </source>
</evidence>
<dbReference type="SUPFAM" id="SSF48371">
    <property type="entry name" value="ARM repeat"/>
    <property type="match status" value="2"/>
</dbReference>
<dbReference type="Gene3D" id="1.20.970.30">
    <property type="entry name" value="eIF4G, eIF4E-binding domain"/>
    <property type="match status" value="1"/>
</dbReference>
<keyword evidence="5" id="KW-0597">Phosphoprotein</keyword>
<dbReference type="FunFam" id="1.25.40.180:FF:000020">
    <property type="entry name" value="Eukaryotic translation initiation factor subunit"/>
    <property type="match status" value="1"/>
</dbReference>
<feature type="region of interest" description="Disordered" evidence="8">
    <location>
        <begin position="101"/>
        <end position="143"/>
    </location>
</feature>
<feature type="region of interest" description="Disordered" evidence="8">
    <location>
        <begin position="486"/>
        <end position="621"/>
    </location>
</feature>
<dbReference type="PROSITE" id="PS51366">
    <property type="entry name" value="MI"/>
    <property type="match status" value="1"/>
</dbReference>
<feature type="compositionally biased region" description="Polar residues" evidence="8">
    <location>
        <begin position="935"/>
        <end position="944"/>
    </location>
</feature>
<feature type="domain" description="MI" evidence="9">
    <location>
        <begin position="1491"/>
        <end position="1612"/>
    </location>
</feature>
<dbReference type="SMART" id="SM00543">
    <property type="entry name" value="MIF4G"/>
    <property type="match status" value="1"/>
</dbReference>
<keyword evidence="11" id="KW-1185">Reference proteome</keyword>
<dbReference type="InterPro" id="IPR003891">
    <property type="entry name" value="Initiation_fac_eIF4g_MI"/>
</dbReference>
<dbReference type="InterPro" id="IPR016024">
    <property type="entry name" value="ARM-type_fold"/>
</dbReference>
<evidence type="ECO:0000256" key="4">
    <source>
        <dbReference type="ARBA" id="ARBA00022540"/>
    </source>
</evidence>